<evidence type="ECO:0000313" key="6">
    <source>
        <dbReference type="EMBL" id="KOS43721.1"/>
    </source>
</evidence>
<dbReference type="GO" id="GO:0005634">
    <property type="term" value="C:nucleus"/>
    <property type="evidence" value="ECO:0007669"/>
    <property type="project" value="UniProtKB-SubCell"/>
</dbReference>
<dbReference type="STRING" id="229535.A0A0M8P9W2"/>
<evidence type="ECO:0000256" key="3">
    <source>
        <dbReference type="ARBA" id="ARBA00022771"/>
    </source>
</evidence>
<evidence type="ECO:0000256" key="1">
    <source>
        <dbReference type="ARBA" id="ARBA00004123"/>
    </source>
</evidence>
<evidence type="ECO:0000313" key="7">
    <source>
        <dbReference type="Proteomes" id="UP000037696"/>
    </source>
</evidence>
<name>A0A0M8P9W2_9EURO</name>
<accession>A0A0M8P9W2</accession>
<keyword evidence="7" id="KW-1185">Reference proteome</keyword>
<comment type="subcellular location">
    <subcellularLocation>
        <location evidence="1">Nucleus</location>
    </subcellularLocation>
</comment>
<comment type="caution">
    <text evidence="6">The sequence shown here is derived from an EMBL/GenBank/DDBJ whole genome shotgun (WGS) entry which is preliminary data.</text>
</comment>
<organism evidence="6 7">
    <name type="scientific">Penicillium nordicum</name>
    <dbReference type="NCBI Taxonomy" id="229535"/>
    <lineage>
        <taxon>Eukaryota</taxon>
        <taxon>Fungi</taxon>
        <taxon>Dikarya</taxon>
        <taxon>Ascomycota</taxon>
        <taxon>Pezizomycotina</taxon>
        <taxon>Eurotiomycetes</taxon>
        <taxon>Eurotiomycetidae</taxon>
        <taxon>Eurotiales</taxon>
        <taxon>Aspergillaceae</taxon>
        <taxon>Penicillium</taxon>
    </lineage>
</organism>
<dbReference type="PANTHER" id="PTHR46481">
    <property type="entry name" value="ZINC FINGER BED DOMAIN-CONTAINING PROTEIN 4"/>
    <property type="match status" value="1"/>
</dbReference>
<dbReference type="AlphaFoldDB" id="A0A0M8P9W2"/>
<evidence type="ECO:0008006" key="8">
    <source>
        <dbReference type="Google" id="ProtNLM"/>
    </source>
</evidence>
<gene>
    <name evidence="6" type="ORF">ACN38_g5399</name>
</gene>
<evidence type="ECO:0000256" key="4">
    <source>
        <dbReference type="ARBA" id="ARBA00022833"/>
    </source>
</evidence>
<dbReference type="OrthoDB" id="4364441at2759"/>
<keyword evidence="3" id="KW-0863">Zinc-finger</keyword>
<dbReference type="InterPro" id="IPR012337">
    <property type="entry name" value="RNaseH-like_sf"/>
</dbReference>
<dbReference type="EMBL" id="LHQQ01000075">
    <property type="protein sequence ID" value="KOS43721.1"/>
    <property type="molecule type" value="Genomic_DNA"/>
</dbReference>
<dbReference type="GO" id="GO:0008270">
    <property type="term" value="F:zinc ion binding"/>
    <property type="evidence" value="ECO:0007669"/>
    <property type="project" value="UniProtKB-KW"/>
</dbReference>
<dbReference type="SUPFAM" id="SSF53098">
    <property type="entry name" value="Ribonuclease H-like"/>
    <property type="match status" value="1"/>
</dbReference>
<keyword evidence="2" id="KW-0479">Metal-binding</keyword>
<keyword evidence="5" id="KW-0539">Nucleus</keyword>
<keyword evidence="4" id="KW-0862">Zinc</keyword>
<evidence type="ECO:0000256" key="2">
    <source>
        <dbReference type="ARBA" id="ARBA00022723"/>
    </source>
</evidence>
<protein>
    <recommendedName>
        <fullName evidence="8">BED-type domain-containing protein</fullName>
    </recommendedName>
</protein>
<dbReference type="Proteomes" id="UP000037696">
    <property type="component" value="Unassembled WGS sequence"/>
</dbReference>
<dbReference type="InterPro" id="IPR052035">
    <property type="entry name" value="ZnF_BED_domain_contain"/>
</dbReference>
<reference evidence="6 7" key="1">
    <citation type="submission" date="2015-08" db="EMBL/GenBank/DDBJ databases">
        <title>Genome sequencing of Penicillium nordicum.</title>
        <authorList>
            <person name="Nguyen H.D."/>
            <person name="Seifert K.A."/>
        </authorList>
    </citation>
    <scope>NUCLEOTIDE SEQUENCE [LARGE SCALE GENOMIC DNA]</scope>
    <source>
        <strain evidence="6 7">DAOMC 185683</strain>
    </source>
</reference>
<dbReference type="PANTHER" id="PTHR46481:SF10">
    <property type="entry name" value="ZINC FINGER BED DOMAIN-CONTAINING PROTEIN 39"/>
    <property type="match status" value="1"/>
</dbReference>
<proteinExistence type="predicted"/>
<evidence type="ECO:0000256" key="5">
    <source>
        <dbReference type="ARBA" id="ARBA00023242"/>
    </source>
</evidence>
<sequence length="475" mass="53902">MSTGTMEYDPPFTSSVYILCLHPLFAYRVDSFLTKKLSLFDSGPNGLSFAAPSIRPAIPSTSQQVDNLSLVRPSIPSSAAPDPLERFQRVGPGKGQYFLYDAMLRNDWVDWWLQTDYGSRSKIDWDLQNSRAKIWKEFDQVAHSIHGTAKVMCKNCSAVLEHPYTTSKTASGRRQRDGMTKFLQTGDTTKEPFSQEAWDNKHLRFITLNHLPFSLVENPTFRRLISTAQSAPRPLNVPSADIVRRRLFAIVKDRQQDTLRMLPEHAKISVALDCWTSTFGDVFMAITGYFIDADWVYREVLFGFKPLHGTHSGANLGNVLMKTLTECGIQHRVFRLTTGNASNNETLVDALQQCLPNDINVIRIPHLAYVLQLSLNQLLASLKAVPLNDATEIWTDSQLILSKVNAASKKQDISHTLKKVRYLALYIRGSSQRRDSFIAIQPPGQGLMPIQDVRTRWNSTLLMLRREKRLRVFIM</sequence>